<dbReference type="AlphaFoldDB" id="A0A0A9FQJ7"/>
<proteinExistence type="predicted"/>
<reference evidence="1" key="2">
    <citation type="journal article" date="2015" name="Data Brief">
        <title>Shoot transcriptome of the giant reed, Arundo donax.</title>
        <authorList>
            <person name="Barrero R.A."/>
            <person name="Guerrero F.D."/>
            <person name="Moolhuijzen P."/>
            <person name="Goolsby J.A."/>
            <person name="Tidwell J."/>
            <person name="Bellgard S.E."/>
            <person name="Bellgard M.I."/>
        </authorList>
    </citation>
    <scope>NUCLEOTIDE SEQUENCE</scope>
    <source>
        <tissue evidence="1">Shoot tissue taken approximately 20 cm above the soil surface</tissue>
    </source>
</reference>
<reference evidence="1" key="1">
    <citation type="submission" date="2014-09" db="EMBL/GenBank/DDBJ databases">
        <authorList>
            <person name="Magalhaes I.L.F."/>
            <person name="Oliveira U."/>
            <person name="Santos F.R."/>
            <person name="Vidigal T.H.D.A."/>
            <person name="Brescovit A.D."/>
            <person name="Santos A.J."/>
        </authorList>
    </citation>
    <scope>NUCLEOTIDE SEQUENCE</scope>
    <source>
        <tissue evidence="1">Shoot tissue taken approximately 20 cm above the soil surface</tissue>
    </source>
</reference>
<protein>
    <submittedName>
        <fullName evidence="1">Uncharacterized protein</fullName>
    </submittedName>
</protein>
<evidence type="ECO:0000313" key="1">
    <source>
        <dbReference type="EMBL" id="JAE13539.1"/>
    </source>
</evidence>
<sequence length="23" mass="2752">MLSDHQRSLYIFCFLAEICVSIY</sequence>
<dbReference type="EMBL" id="GBRH01184357">
    <property type="protein sequence ID" value="JAE13539.1"/>
    <property type="molecule type" value="Transcribed_RNA"/>
</dbReference>
<organism evidence="1">
    <name type="scientific">Arundo donax</name>
    <name type="common">Giant reed</name>
    <name type="synonym">Donax arundinaceus</name>
    <dbReference type="NCBI Taxonomy" id="35708"/>
    <lineage>
        <taxon>Eukaryota</taxon>
        <taxon>Viridiplantae</taxon>
        <taxon>Streptophyta</taxon>
        <taxon>Embryophyta</taxon>
        <taxon>Tracheophyta</taxon>
        <taxon>Spermatophyta</taxon>
        <taxon>Magnoliopsida</taxon>
        <taxon>Liliopsida</taxon>
        <taxon>Poales</taxon>
        <taxon>Poaceae</taxon>
        <taxon>PACMAD clade</taxon>
        <taxon>Arundinoideae</taxon>
        <taxon>Arundineae</taxon>
        <taxon>Arundo</taxon>
    </lineage>
</organism>
<name>A0A0A9FQJ7_ARUDO</name>
<accession>A0A0A9FQJ7</accession>